<dbReference type="PANTHER" id="PTHR10665">
    <property type="entry name" value="RECOMBINING BINDING PROTEIN SUPPRESSOR OF HAIRLESS"/>
    <property type="match status" value="1"/>
</dbReference>
<dbReference type="InterPro" id="IPR036358">
    <property type="entry name" value="BTD_sf"/>
</dbReference>
<dbReference type="InterPro" id="IPR037095">
    <property type="entry name" value="RBP-J/Cbf11_DNA-bd_sf"/>
</dbReference>
<dbReference type="SUPFAM" id="SSF49417">
    <property type="entry name" value="p53-like transcription factors"/>
    <property type="match status" value="1"/>
</dbReference>
<dbReference type="VEuPathDB" id="VectorBase:LOC119162995"/>
<dbReference type="EMBL" id="JABSTU010000002">
    <property type="protein sequence ID" value="KAH8037464.1"/>
    <property type="molecule type" value="Genomic_DNA"/>
</dbReference>
<dbReference type="InterPro" id="IPR040159">
    <property type="entry name" value="CLS_fam"/>
</dbReference>
<feature type="domain" description="RBP-J/Cbf11/Cbf12 DNA binding" evidence="2">
    <location>
        <begin position="145"/>
        <end position="273"/>
    </location>
</feature>
<feature type="compositionally biased region" description="Polar residues" evidence="1">
    <location>
        <begin position="60"/>
        <end position="69"/>
    </location>
</feature>
<dbReference type="GO" id="GO:0001228">
    <property type="term" value="F:DNA-binding transcription activator activity, RNA polymerase II-specific"/>
    <property type="evidence" value="ECO:0007669"/>
    <property type="project" value="InterPro"/>
</dbReference>
<evidence type="ECO:0000259" key="2">
    <source>
        <dbReference type="SMART" id="SM01267"/>
    </source>
</evidence>
<feature type="region of interest" description="Disordered" evidence="1">
    <location>
        <begin position="54"/>
        <end position="73"/>
    </location>
</feature>
<reference evidence="3" key="2">
    <citation type="submission" date="2021-09" db="EMBL/GenBank/DDBJ databases">
        <authorList>
            <person name="Jia N."/>
            <person name="Wang J."/>
            <person name="Shi W."/>
            <person name="Du L."/>
            <person name="Sun Y."/>
            <person name="Zhan W."/>
            <person name="Jiang J."/>
            <person name="Wang Q."/>
            <person name="Zhang B."/>
            <person name="Ji P."/>
            <person name="Sakyi L.B."/>
            <person name="Cui X."/>
            <person name="Yuan T."/>
            <person name="Jiang B."/>
            <person name="Yang W."/>
            <person name="Lam T.T.-Y."/>
            <person name="Chang Q."/>
            <person name="Ding S."/>
            <person name="Wang X."/>
            <person name="Zhu J."/>
            <person name="Ruan X."/>
            <person name="Zhao L."/>
            <person name="Wei J."/>
            <person name="Que T."/>
            <person name="Du C."/>
            <person name="Cheng J."/>
            <person name="Dai P."/>
            <person name="Han X."/>
            <person name="Huang E."/>
            <person name="Gao Y."/>
            <person name="Liu J."/>
            <person name="Shao H."/>
            <person name="Ye R."/>
            <person name="Li L."/>
            <person name="Wei W."/>
            <person name="Wang X."/>
            <person name="Wang C."/>
            <person name="Huo Q."/>
            <person name="Li W."/>
            <person name="Guo W."/>
            <person name="Chen H."/>
            <person name="Chen S."/>
            <person name="Zhou L."/>
            <person name="Zhou L."/>
            <person name="Ni X."/>
            <person name="Tian J."/>
            <person name="Zhou Y."/>
            <person name="Sheng Y."/>
            <person name="Liu T."/>
            <person name="Pan Y."/>
            <person name="Xia L."/>
            <person name="Li J."/>
            <person name="Zhao F."/>
            <person name="Cao W."/>
        </authorList>
    </citation>
    <scope>NUCLEOTIDE SEQUENCE</scope>
    <source>
        <strain evidence="3">Rmic-2018</strain>
        <tissue evidence="3">Larvae</tissue>
    </source>
</reference>
<proteinExistence type="predicted"/>
<evidence type="ECO:0000313" key="4">
    <source>
        <dbReference type="Proteomes" id="UP000821866"/>
    </source>
</evidence>
<evidence type="ECO:0000256" key="1">
    <source>
        <dbReference type="SAM" id="MobiDB-lite"/>
    </source>
</evidence>
<keyword evidence="4" id="KW-1185">Reference proteome</keyword>
<evidence type="ECO:0000313" key="3">
    <source>
        <dbReference type="EMBL" id="KAH8037464.1"/>
    </source>
</evidence>
<name>A0A9J6ETR0_RHIMP</name>
<accession>A0A9J6ETR0</accession>
<comment type="caution">
    <text evidence="3">The sequence shown here is derived from an EMBL/GenBank/DDBJ whole genome shotgun (WGS) entry which is preliminary data.</text>
</comment>
<sequence length="311" mass="34390">MCAVLRRASSASFQEQPIGEQLLVSARRQPLRGCGRGRLRQLRPRQRATLMELGSGQPVDKSSPSTCYYQSGGGLSDKDPSVLLGSVAKGRGILAMPQGSPHLGLQPPQLQLPPSPVAAATVAYSKRKLSRNIIDRYLRERGDMMLVILHATVVQRSYATKKWFIFPPPCVYLLGDGWQRKREQLLRAGESEQGAHLCAFIGMGNSDQDMQQLDFRGQNYCAARTLFVSNSDKRKHFMLSVKLFHGNGEDVGLFQSKRIKLISRPSNSLNNAYLCISSGTRVAILNQPGSYAASRRYLHVDGKNFHGSSSQ</sequence>
<protein>
    <recommendedName>
        <fullName evidence="2">RBP-J/Cbf11/Cbf12 DNA binding domain-containing protein</fullName>
    </recommendedName>
</protein>
<dbReference type="SUPFAM" id="SSF110217">
    <property type="entry name" value="DNA-binding protein LAG-1 (CSL)"/>
    <property type="match status" value="1"/>
</dbReference>
<reference evidence="3" key="1">
    <citation type="journal article" date="2020" name="Cell">
        <title>Large-Scale Comparative Analyses of Tick Genomes Elucidate Their Genetic Diversity and Vector Capacities.</title>
        <authorList>
            <consortium name="Tick Genome and Microbiome Consortium (TIGMIC)"/>
            <person name="Jia N."/>
            <person name="Wang J."/>
            <person name="Shi W."/>
            <person name="Du L."/>
            <person name="Sun Y."/>
            <person name="Zhan W."/>
            <person name="Jiang J.F."/>
            <person name="Wang Q."/>
            <person name="Zhang B."/>
            <person name="Ji P."/>
            <person name="Bell-Sakyi L."/>
            <person name="Cui X.M."/>
            <person name="Yuan T.T."/>
            <person name="Jiang B.G."/>
            <person name="Yang W.F."/>
            <person name="Lam T.T."/>
            <person name="Chang Q.C."/>
            <person name="Ding S.J."/>
            <person name="Wang X.J."/>
            <person name="Zhu J.G."/>
            <person name="Ruan X.D."/>
            <person name="Zhao L."/>
            <person name="Wei J.T."/>
            <person name="Ye R.Z."/>
            <person name="Que T.C."/>
            <person name="Du C.H."/>
            <person name="Zhou Y.H."/>
            <person name="Cheng J.X."/>
            <person name="Dai P.F."/>
            <person name="Guo W.B."/>
            <person name="Han X.H."/>
            <person name="Huang E.J."/>
            <person name="Li L.F."/>
            <person name="Wei W."/>
            <person name="Gao Y.C."/>
            <person name="Liu J.Z."/>
            <person name="Shao H.Z."/>
            <person name="Wang X."/>
            <person name="Wang C.C."/>
            <person name="Yang T.C."/>
            <person name="Huo Q.B."/>
            <person name="Li W."/>
            <person name="Chen H.Y."/>
            <person name="Chen S.E."/>
            <person name="Zhou L.G."/>
            <person name="Ni X.B."/>
            <person name="Tian J.H."/>
            <person name="Sheng Y."/>
            <person name="Liu T."/>
            <person name="Pan Y.S."/>
            <person name="Xia L.Y."/>
            <person name="Li J."/>
            <person name="Zhao F."/>
            <person name="Cao W.C."/>
        </authorList>
    </citation>
    <scope>NUCLEOTIDE SEQUENCE</scope>
    <source>
        <strain evidence="3">Rmic-2018</strain>
    </source>
</reference>
<dbReference type="Gene3D" id="2.60.40.1450">
    <property type="entry name" value="LAG1, DNA binding domain"/>
    <property type="match status" value="1"/>
</dbReference>
<dbReference type="SMART" id="SM01267">
    <property type="entry name" value="LAG1_DNAbind"/>
    <property type="match status" value="1"/>
</dbReference>
<dbReference type="GO" id="GO:0005634">
    <property type="term" value="C:nucleus"/>
    <property type="evidence" value="ECO:0007669"/>
    <property type="project" value="InterPro"/>
</dbReference>
<dbReference type="Pfam" id="PF09271">
    <property type="entry name" value="LAG1-DNAbind"/>
    <property type="match status" value="1"/>
</dbReference>
<dbReference type="InterPro" id="IPR008967">
    <property type="entry name" value="p53-like_TF_DNA-bd_sf"/>
</dbReference>
<dbReference type="FunFam" id="2.60.40.1450:FF:000001">
    <property type="entry name" value="Recombining binding protein suppressor of hairless"/>
    <property type="match status" value="1"/>
</dbReference>
<dbReference type="AlphaFoldDB" id="A0A9J6ETR0"/>
<organism evidence="3 4">
    <name type="scientific">Rhipicephalus microplus</name>
    <name type="common">Cattle tick</name>
    <name type="synonym">Boophilus microplus</name>
    <dbReference type="NCBI Taxonomy" id="6941"/>
    <lineage>
        <taxon>Eukaryota</taxon>
        <taxon>Metazoa</taxon>
        <taxon>Ecdysozoa</taxon>
        <taxon>Arthropoda</taxon>
        <taxon>Chelicerata</taxon>
        <taxon>Arachnida</taxon>
        <taxon>Acari</taxon>
        <taxon>Parasitiformes</taxon>
        <taxon>Ixodida</taxon>
        <taxon>Ixodoidea</taxon>
        <taxon>Ixodidae</taxon>
        <taxon>Rhipicephalinae</taxon>
        <taxon>Rhipicephalus</taxon>
        <taxon>Boophilus</taxon>
    </lineage>
</organism>
<dbReference type="InterPro" id="IPR015351">
    <property type="entry name" value="RBP-J/Cbf11/Cbf12_DNA-bd"/>
</dbReference>
<gene>
    <name evidence="3" type="ORF">HPB51_010991</name>
</gene>
<dbReference type="Proteomes" id="UP000821866">
    <property type="component" value="Chromosome 10"/>
</dbReference>
<dbReference type="GO" id="GO:0003677">
    <property type="term" value="F:DNA binding"/>
    <property type="evidence" value="ECO:0007669"/>
    <property type="project" value="InterPro"/>
</dbReference>